<evidence type="ECO:0000256" key="2">
    <source>
        <dbReference type="ARBA" id="ARBA00023002"/>
    </source>
</evidence>
<dbReference type="PANTHER" id="PTHR13847:SF280">
    <property type="entry name" value="D-AMINO ACID DEHYDROGENASE"/>
    <property type="match status" value="1"/>
</dbReference>
<dbReference type="Proteomes" id="UP000326202">
    <property type="component" value="Chromosome"/>
</dbReference>
<dbReference type="InterPro" id="IPR036188">
    <property type="entry name" value="FAD/NAD-bd_sf"/>
</dbReference>
<organism evidence="4 5">
    <name type="scientific">Hypericibacter terrae</name>
    <dbReference type="NCBI Taxonomy" id="2602015"/>
    <lineage>
        <taxon>Bacteria</taxon>
        <taxon>Pseudomonadati</taxon>
        <taxon>Pseudomonadota</taxon>
        <taxon>Alphaproteobacteria</taxon>
        <taxon>Rhodospirillales</taxon>
        <taxon>Dongiaceae</taxon>
        <taxon>Hypericibacter</taxon>
    </lineage>
</organism>
<dbReference type="EMBL" id="CP042906">
    <property type="protein sequence ID" value="QEX15752.1"/>
    <property type="molecule type" value="Genomic_DNA"/>
</dbReference>
<dbReference type="InterPro" id="IPR006076">
    <property type="entry name" value="FAD-dep_OxRdtase"/>
</dbReference>
<reference evidence="4 5" key="1">
    <citation type="submission" date="2019-08" db="EMBL/GenBank/DDBJ databases">
        <title>Hyperibacter terrae gen. nov., sp. nov. and Hyperibacter viscosus sp. nov., two new members in the family Rhodospirillaceae isolated from the rhizosphere of Hypericum perforatum.</title>
        <authorList>
            <person name="Noviana Z."/>
        </authorList>
    </citation>
    <scope>NUCLEOTIDE SEQUENCE [LARGE SCALE GENOMIC DNA]</scope>
    <source>
        <strain evidence="4 5">R5913</strain>
    </source>
</reference>
<dbReference type="PANTHER" id="PTHR13847">
    <property type="entry name" value="SARCOSINE DEHYDROGENASE-RELATED"/>
    <property type="match status" value="1"/>
</dbReference>
<dbReference type="Pfam" id="PF01266">
    <property type="entry name" value="DAO"/>
    <property type="match status" value="1"/>
</dbReference>
<dbReference type="Gene3D" id="3.50.50.60">
    <property type="entry name" value="FAD/NAD(P)-binding domain"/>
    <property type="match status" value="2"/>
</dbReference>
<evidence type="ECO:0000256" key="1">
    <source>
        <dbReference type="ARBA" id="ARBA00009410"/>
    </source>
</evidence>
<dbReference type="KEGG" id="htq:FRZ44_10390"/>
<keyword evidence="2" id="KW-0560">Oxidoreductase</keyword>
<dbReference type="Gene3D" id="3.30.9.10">
    <property type="entry name" value="D-Amino Acid Oxidase, subunit A, domain 2"/>
    <property type="match status" value="1"/>
</dbReference>
<dbReference type="SUPFAM" id="SSF51905">
    <property type="entry name" value="FAD/NAD(P)-binding domain"/>
    <property type="match status" value="1"/>
</dbReference>
<dbReference type="AlphaFoldDB" id="A0A5J6MEC6"/>
<gene>
    <name evidence="4" type="primary">dadA</name>
    <name evidence="4" type="ORF">FRZ44_10390</name>
</gene>
<evidence type="ECO:0000259" key="3">
    <source>
        <dbReference type="Pfam" id="PF01266"/>
    </source>
</evidence>
<dbReference type="SUPFAM" id="SSF54373">
    <property type="entry name" value="FAD-linked reductases, C-terminal domain"/>
    <property type="match status" value="1"/>
</dbReference>
<name>A0A5J6MEC6_9PROT</name>
<feature type="domain" description="FAD dependent oxidoreductase" evidence="3">
    <location>
        <begin position="4"/>
        <end position="401"/>
    </location>
</feature>
<sequence length="423" mass="45355">MTTIVLGAGAVGTATAWYLRKSGHEVVLVERQAEAAMETSWGNGGIIHASEVEPWSQPGMPTKIIKWLGQENAPMLLRYGAIPHIIGWGIEFARNCTPERFRENAKSNLHLALHSLKSLQEIGAETGIDYDRATRGVLKIYRSKESLEGAQRSSDFLAQHGLLYERVDADRCVAIEPALKDTRSTLAGALYFARDEVGDSNKFAQGLAAACAARGVQCRFNETVKTIETGGGRVQGVVTDKGRIAADRVVVALGSFTAPMLARNGIRVPIYPVKGVSITFKRAGWNGAPTVPVIDDSKLFGLVPIGDRMRISGSAEITGYDATPAMARAEAIIANASFTFPEMTRHFDIRTSKVWAGLRPVSPSGTPLIGETRIKGLWINAGHGHLGWTLSCGSGRVLADLVDGRDPGIPLPPPQGVVVARAA</sequence>
<dbReference type="GO" id="GO:0008718">
    <property type="term" value="F:D-amino-acid dehydrogenase activity"/>
    <property type="evidence" value="ECO:0007669"/>
    <property type="project" value="TreeGrafter"/>
</dbReference>
<dbReference type="GO" id="GO:0005886">
    <property type="term" value="C:plasma membrane"/>
    <property type="evidence" value="ECO:0007669"/>
    <property type="project" value="TreeGrafter"/>
</dbReference>
<dbReference type="NCBIfam" id="NF001933">
    <property type="entry name" value="PRK00711.1"/>
    <property type="match status" value="1"/>
</dbReference>
<keyword evidence="5" id="KW-1185">Reference proteome</keyword>
<dbReference type="GO" id="GO:0055130">
    <property type="term" value="P:D-alanine catabolic process"/>
    <property type="evidence" value="ECO:0007669"/>
    <property type="project" value="TreeGrafter"/>
</dbReference>
<dbReference type="OrthoDB" id="9805337at2"/>
<dbReference type="RefSeq" id="WP_151176176.1">
    <property type="nucleotide sequence ID" value="NZ_CP042906.1"/>
</dbReference>
<comment type="similarity">
    <text evidence="1">Belongs to the DadA oxidoreductase family.</text>
</comment>
<evidence type="ECO:0000313" key="5">
    <source>
        <dbReference type="Proteomes" id="UP000326202"/>
    </source>
</evidence>
<dbReference type="GO" id="GO:0005737">
    <property type="term" value="C:cytoplasm"/>
    <property type="evidence" value="ECO:0007669"/>
    <property type="project" value="TreeGrafter"/>
</dbReference>
<proteinExistence type="inferred from homology"/>
<accession>A0A5J6MEC6</accession>
<protein>
    <submittedName>
        <fullName evidence="4">D-amino acid dehydrogenase</fullName>
    </submittedName>
</protein>
<evidence type="ECO:0000313" key="4">
    <source>
        <dbReference type="EMBL" id="QEX15752.1"/>
    </source>
</evidence>